<sequence>NRPVHPLELIEYWRGQALSLSRTDPMGTVAVLSLHLLSIMARENQSVGTVQNALDALRAEHAELSDADYRGSAARRLVFGLSEALHASLQAVIDREITRRRTTEPVPASRGEVIERLRDTVEERLARRPSLEEALRNHDPDDAIMLSEPESEPEVAENEEDRQERDETGLGREANEALQPPSSPPPTGTAIIIETGHEIVLLDLPPEIHQSMLSSTSPVQTPRRVATGCDDIPAAFKDSADDSGCIMIDNDDSVESSPMVKFHASRKGPAARECVKEVVDRKRKCEEGEIADEKRRQESPINILAQTPQCFLCTEMPDSIVHYFGHVHGRHETTLKKNGLCIKCGCGAVLRFFANAKTHKTTCNHASFSLQVALSDSRR</sequence>
<accession>A0AAV5WHZ8</accession>
<feature type="compositionally biased region" description="Basic and acidic residues" evidence="1">
    <location>
        <begin position="130"/>
        <end position="141"/>
    </location>
</feature>
<proteinExistence type="predicted"/>
<feature type="compositionally biased region" description="Basic and acidic residues" evidence="1">
    <location>
        <begin position="162"/>
        <end position="175"/>
    </location>
</feature>
<feature type="compositionally biased region" description="Acidic residues" evidence="1">
    <location>
        <begin position="149"/>
        <end position="161"/>
    </location>
</feature>
<evidence type="ECO:0008006" key="4">
    <source>
        <dbReference type="Google" id="ProtNLM"/>
    </source>
</evidence>
<evidence type="ECO:0000313" key="3">
    <source>
        <dbReference type="Proteomes" id="UP001432322"/>
    </source>
</evidence>
<dbReference type="AlphaFoldDB" id="A0AAV5WHZ8"/>
<evidence type="ECO:0000256" key="1">
    <source>
        <dbReference type="SAM" id="MobiDB-lite"/>
    </source>
</evidence>
<protein>
    <recommendedName>
        <fullName evidence="4">C2H2-type domain-containing protein</fullName>
    </recommendedName>
</protein>
<dbReference type="Proteomes" id="UP001432322">
    <property type="component" value="Unassembled WGS sequence"/>
</dbReference>
<feature type="non-terminal residue" evidence="2">
    <location>
        <position position="1"/>
    </location>
</feature>
<dbReference type="EMBL" id="BTSY01000006">
    <property type="protein sequence ID" value="GMT31265.1"/>
    <property type="molecule type" value="Genomic_DNA"/>
</dbReference>
<keyword evidence="3" id="KW-1185">Reference proteome</keyword>
<reference evidence="2" key="1">
    <citation type="submission" date="2023-10" db="EMBL/GenBank/DDBJ databases">
        <title>Genome assembly of Pristionchus species.</title>
        <authorList>
            <person name="Yoshida K."/>
            <person name="Sommer R.J."/>
        </authorList>
    </citation>
    <scope>NUCLEOTIDE SEQUENCE</scope>
    <source>
        <strain evidence="2">RS5133</strain>
    </source>
</reference>
<name>A0AAV5WHZ8_9BILA</name>
<evidence type="ECO:0000313" key="2">
    <source>
        <dbReference type="EMBL" id="GMT31265.1"/>
    </source>
</evidence>
<comment type="caution">
    <text evidence="2">The sequence shown here is derived from an EMBL/GenBank/DDBJ whole genome shotgun (WGS) entry which is preliminary data.</text>
</comment>
<organism evidence="2 3">
    <name type="scientific">Pristionchus fissidentatus</name>
    <dbReference type="NCBI Taxonomy" id="1538716"/>
    <lineage>
        <taxon>Eukaryota</taxon>
        <taxon>Metazoa</taxon>
        <taxon>Ecdysozoa</taxon>
        <taxon>Nematoda</taxon>
        <taxon>Chromadorea</taxon>
        <taxon>Rhabditida</taxon>
        <taxon>Rhabditina</taxon>
        <taxon>Diplogasteromorpha</taxon>
        <taxon>Diplogasteroidea</taxon>
        <taxon>Neodiplogasteridae</taxon>
        <taxon>Pristionchus</taxon>
    </lineage>
</organism>
<gene>
    <name evidence="2" type="ORF">PFISCL1PPCAC_22562</name>
</gene>
<feature type="region of interest" description="Disordered" evidence="1">
    <location>
        <begin position="130"/>
        <end position="190"/>
    </location>
</feature>